<dbReference type="InterPro" id="IPR014284">
    <property type="entry name" value="RNA_pol_sigma-70_dom"/>
</dbReference>
<evidence type="ECO:0000256" key="3">
    <source>
        <dbReference type="ARBA" id="ARBA00023082"/>
    </source>
</evidence>
<accession>A0A6V8NDW3</accession>
<evidence type="ECO:0000256" key="2">
    <source>
        <dbReference type="ARBA" id="ARBA00023015"/>
    </source>
</evidence>
<comment type="caution">
    <text evidence="6">The sequence shown here is derived from an EMBL/GenBank/DDBJ whole genome shotgun (WGS) entry which is preliminary data.</text>
</comment>
<dbReference type="AlphaFoldDB" id="A0A6V8NDW3"/>
<reference evidence="7" key="1">
    <citation type="submission" date="2020-06" db="EMBL/GenBank/DDBJ databases">
        <title>Draft genomic sequecing of Geomonas sp. Red745.</title>
        <authorList>
            <person name="Itoh H."/>
            <person name="Xu Z.X."/>
            <person name="Ushijima N."/>
            <person name="Masuda Y."/>
            <person name="Shiratori Y."/>
            <person name="Senoo K."/>
        </authorList>
    </citation>
    <scope>NUCLEOTIDE SEQUENCE [LARGE SCALE GENOMIC DNA]</scope>
    <source>
        <strain evidence="7">Red745</strain>
    </source>
</reference>
<dbReference type="PANTHER" id="PTHR43133">
    <property type="entry name" value="RNA POLYMERASE ECF-TYPE SIGMA FACTO"/>
    <property type="match status" value="1"/>
</dbReference>
<keyword evidence="3" id="KW-0731">Sigma factor</keyword>
<dbReference type="Proteomes" id="UP000587586">
    <property type="component" value="Unassembled WGS sequence"/>
</dbReference>
<protein>
    <submittedName>
        <fullName evidence="6">RNA polymerase sigma factor</fullName>
    </submittedName>
</protein>
<dbReference type="InterPro" id="IPR039425">
    <property type="entry name" value="RNA_pol_sigma-70-like"/>
</dbReference>
<evidence type="ECO:0000256" key="1">
    <source>
        <dbReference type="ARBA" id="ARBA00010641"/>
    </source>
</evidence>
<keyword evidence="4" id="KW-0804">Transcription</keyword>
<dbReference type="InterPro" id="IPR013249">
    <property type="entry name" value="RNA_pol_sigma70_r4_t2"/>
</dbReference>
<dbReference type="EMBL" id="BLXZ01000013">
    <property type="protein sequence ID" value="GFO70825.1"/>
    <property type="molecule type" value="Genomic_DNA"/>
</dbReference>
<dbReference type="Gene3D" id="1.10.10.10">
    <property type="entry name" value="Winged helix-like DNA-binding domain superfamily/Winged helix DNA-binding domain"/>
    <property type="match status" value="1"/>
</dbReference>
<dbReference type="SUPFAM" id="SSF88659">
    <property type="entry name" value="Sigma3 and sigma4 domains of RNA polymerase sigma factors"/>
    <property type="match status" value="1"/>
</dbReference>
<dbReference type="SUPFAM" id="SSF88946">
    <property type="entry name" value="Sigma2 domain of RNA polymerase sigma factors"/>
    <property type="match status" value="1"/>
</dbReference>
<name>A0A6V8NDW3_9BACT</name>
<dbReference type="NCBIfam" id="TIGR02937">
    <property type="entry name" value="sigma70-ECF"/>
    <property type="match status" value="1"/>
</dbReference>
<dbReference type="GO" id="GO:0016987">
    <property type="term" value="F:sigma factor activity"/>
    <property type="evidence" value="ECO:0007669"/>
    <property type="project" value="UniProtKB-KW"/>
</dbReference>
<evidence type="ECO:0000256" key="4">
    <source>
        <dbReference type="ARBA" id="ARBA00023163"/>
    </source>
</evidence>
<dbReference type="Gene3D" id="1.10.1740.10">
    <property type="match status" value="1"/>
</dbReference>
<dbReference type="Pfam" id="PF08281">
    <property type="entry name" value="Sigma70_r4_2"/>
    <property type="match status" value="1"/>
</dbReference>
<organism evidence="6 7">
    <name type="scientific">Geomonas limicola</name>
    <dbReference type="NCBI Taxonomy" id="2740186"/>
    <lineage>
        <taxon>Bacteria</taxon>
        <taxon>Pseudomonadati</taxon>
        <taxon>Thermodesulfobacteriota</taxon>
        <taxon>Desulfuromonadia</taxon>
        <taxon>Geobacterales</taxon>
        <taxon>Geobacteraceae</taxon>
        <taxon>Geomonas</taxon>
    </lineage>
</organism>
<dbReference type="InterPro" id="IPR013324">
    <property type="entry name" value="RNA_pol_sigma_r3/r4-like"/>
</dbReference>
<dbReference type="PANTHER" id="PTHR43133:SF64">
    <property type="entry name" value="ECF SIGMA FACTOR"/>
    <property type="match status" value="1"/>
</dbReference>
<gene>
    <name evidence="6" type="primary">rpoE</name>
    <name evidence="6" type="ORF">GMLC_44040</name>
</gene>
<keyword evidence="7" id="KW-1185">Reference proteome</keyword>
<feature type="domain" description="RNA polymerase sigma factor 70 region 4 type 2" evidence="5">
    <location>
        <begin position="113"/>
        <end position="164"/>
    </location>
</feature>
<sequence length="173" mass="19945">MNDFLAGVERKAFRMAALGTGNEDDALDIIQDAMLAFVRKYAEHPEPEWAPLFYRVLQSRITDYHRRSQVRNRLRSFFGLGDEPDREDPLEQMPDLQAVPADHRIAGEQLAASLEQALRRLPLRQQQAFLMRAWEGLDTRQTATAMGCSEGSVKTHYFRALQALRQLLEEFRP</sequence>
<proteinExistence type="inferred from homology"/>
<dbReference type="InterPro" id="IPR013325">
    <property type="entry name" value="RNA_pol_sigma_r2"/>
</dbReference>
<evidence type="ECO:0000259" key="5">
    <source>
        <dbReference type="Pfam" id="PF08281"/>
    </source>
</evidence>
<dbReference type="InterPro" id="IPR036388">
    <property type="entry name" value="WH-like_DNA-bd_sf"/>
</dbReference>
<evidence type="ECO:0000313" key="7">
    <source>
        <dbReference type="Proteomes" id="UP000587586"/>
    </source>
</evidence>
<dbReference type="GO" id="GO:0006352">
    <property type="term" value="P:DNA-templated transcription initiation"/>
    <property type="evidence" value="ECO:0007669"/>
    <property type="project" value="InterPro"/>
</dbReference>
<dbReference type="GO" id="GO:0003677">
    <property type="term" value="F:DNA binding"/>
    <property type="evidence" value="ECO:0007669"/>
    <property type="project" value="InterPro"/>
</dbReference>
<dbReference type="CDD" id="cd06171">
    <property type="entry name" value="Sigma70_r4"/>
    <property type="match status" value="1"/>
</dbReference>
<comment type="similarity">
    <text evidence="1">Belongs to the sigma-70 factor family. ECF subfamily.</text>
</comment>
<evidence type="ECO:0000313" key="6">
    <source>
        <dbReference type="EMBL" id="GFO70825.1"/>
    </source>
</evidence>
<dbReference type="NCBIfam" id="NF006550">
    <property type="entry name" value="PRK09047.1"/>
    <property type="match status" value="1"/>
</dbReference>
<keyword evidence="2" id="KW-0805">Transcription regulation</keyword>